<feature type="transmembrane region" description="Helical" evidence="7">
    <location>
        <begin position="61"/>
        <end position="82"/>
    </location>
</feature>
<evidence type="ECO:0000256" key="4">
    <source>
        <dbReference type="ARBA" id="ARBA00022692"/>
    </source>
</evidence>
<sequence>MKPRTIDTSTYASKSLFAALKVPDYMFLWVGMVTAAFAMNMQTVAQGWLVYEMSSSALDLAWVSLAQTLPTIIFSLTGGVIADRFPKKPIIGFSPLINGTASLVMGWIIMFGEVTFWDFMWVAFVNGTAMALSIPARTALIPEVVGERLVFNAMAYNMTAWNLARILGPALAGFIIAKLAQGDTTSSLGVGLVFFILSFLYFTAAITVLFIKHHGKPSGLNKESALEDLRAGIRYLFRTPVVAGLMLLTSVSFLFGTTLNTLLPAFNSDVLAGGPDDLGLLLTGMGIGAIIGSLTMAKMGNLNHKGYWLLSISGFWGLGLVGLAFTQNFLQAILMIAVIGFLSALALSMNRSVLQLQTERHMRGRVMSFDMMAHGLMPLGLIPIGYISEVASIGTGLATSGGLFFLSVIIVAFVMPDLRDINTGYSREPES</sequence>
<evidence type="ECO:0000256" key="3">
    <source>
        <dbReference type="ARBA" id="ARBA00022475"/>
    </source>
</evidence>
<dbReference type="InterPro" id="IPR010290">
    <property type="entry name" value="TM_effector"/>
</dbReference>
<evidence type="ECO:0000256" key="7">
    <source>
        <dbReference type="SAM" id="Phobius"/>
    </source>
</evidence>
<feature type="transmembrane region" description="Helical" evidence="7">
    <location>
        <begin position="155"/>
        <end position="176"/>
    </location>
</feature>
<feature type="transmembrane region" description="Helical" evidence="7">
    <location>
        <begin position="26"/>
        <end position="49"/>
    </location>
</feature>
<keyword evidence="3" id="KW-1003">Cell membrane</keyword>
<evidence type="ECO:0000256" key="2">
    <source>
        <dbReference type="ARBA" id="ARBA00022448"/>
    </source>
</evidence>
<feature type="transmembrane region" description="Helical" evidence="7">
    <location>
        <begin position="393"/>
        <end position="415"/>
    </location>
</feature>
<keyword evidence="4 7" id="KW-0812">Transmembrane</keyword>
<dbReference type="InterPro" id="IPR036259">
    <property type="entry name" value="MFS_trans_sf"/>
</dbReference>
<keyword evidence="6 7" id="KW-0472">Membrane</keyword>
<dbReference type="PROSITE" id="PS50850">
    <property type="entry name" value="MFS"/>
    <property type="match status" value="1"/>
</dbReference>
<dbReference type="EMBL" id="SHAG01000005">
    <property type="protein sequence ID" value="RZO77079.1"/>
    <property type="molecule type" value="Genomic_DNA"/>
</dbReference>
<dbReference type="CDD" id="cd06173">
    <property type="entry name" value="MFS_MefA_like"/>
    <property type="match status" value="1"/>
</dbReference>
<proteinExistence type="predicted"/>
<dbReference type="Pfam" id="PF05977">
    <property type="entry name" value="MFS_3"/>
    <property type="match status" value="1"/>
</dbReference>
<dbReference type="AlphaFoldDB" id="A0A520S3R0"/>
<dbReference type="Gene3D" id="1.20.1250.20">
    <property type="entry name" value="MFS general substrate transporter like domains"/>
    <property type="match status" value="2"/>
</dbReference>
<gene>
    <name evidence="9" type="ORF">EVA68_02385</name>
</gene>
<feature type="transmembrane region" description="Helical" evidence="7">
    <location>
        <begin position="278"/>
        <end position="295"/>
    </location>
</feature>
<feature type="transmembrane region" description="Helical" evidence="7">
    <location>
        <begin position="307"/>
        <end position="326"/>
    </location>
</feature>
<dbReference type="InterPro" id="IPR020846">
    <property type="entry name" value="MFS_dom"/>
</dbReference>
<keyword evidence="5 7" id="KW-1133">Transmembrane helix</keyword>
<dbReference type="PANTHER" id="PTHR23513">
    <property type="entry name" value="INTEGRAL MEMBRANE EFFLUX PROTEIN-RELATED"/>
    <property type="match status" value="1"/>
</dbReference>
<evidence type="ECO:0000256" key="5">
    <source>
        <dbReference type="ARBA" id="ARBA00022989"/>
    </source>
</evidence>
<evidence type="ECO:0000313" key="9">
    <source>
        <dbReference type="EMBL" id="RZO77079.1"/>
    </source>
</evidence>
<feature type="transmembrane region" description="Helical" evidence="7">
    <location>
        <begin position="366"/>
        <end position="387"/>
    </location>
</feature>
<accession>A0A520S3R0</accession>
<protein>
    <submittedName>
        <fullName evidence="9">MFS transporter</fullName>
    </submittedName>
</protein>
<feature type="transmembrane region" description="Helical" evidence="7">
    <location>
        <begin position="116"/>
        <end position="134"/>
    </location>
</feature>
<organism evidence="9 10">
    <name type="scientific">OM182 bacterium</name>
    <dbReference type="NCBI Taxonomy" id="2510334"/>
    <lineage>
        <taxon>Bacteria</taxon>
        <taxon>Pseudomonadati</taxon>
        <taxon>Pseudomonadota</taxon>
        <taxon>Gammaproteobacteria</taxon>
        <taxon>OMG group</taxon>
        <taxon>OM182 clade</taxon>
    </lineage>
</organism>
<dbReference type="SUPFAM" id="SSF103473">
    <property type="entry name" value="MFS general substrate transporter"/>
    <property type="match status" value="1"/>
</dbReference>
<evidence type="ECO:0000313" key="10">
    <source>
        <dbReference type="Proteomes" id="UP000316199"/>
    </source>
</evidence>
<feature type="transmembrane region" description="Helical" evidence="7">
    <location>
        <begin position="232"/>
        <end position="258"/>
    </location>
</feature>
<evidence type="ECO:0000259" key="8">
    <source>
        <dbReference type="PROSITE" id="PS50850"/>
    </source>
</evidence>
<keyword evidence="2" id="KW-0813">Transport</keyword>
<dbReference type="GO" id="GO:0005886">
    <property type="term" value="C:plasma membrane"/>
    <property type="evidence" value="ECO:0007669"/>
    <property type="project" value="UniProtKB-SubCell"/>
</dbReference>
<comment type="caution">
    <text evidence="9">The sequence shown here is derived from an EMBL/GenBank/DDBJ whole genome shotgun (WGS) entry which is preliminary data.</text>
</comment>
<feature type="domain" description="Major facilitator superfamily (MFS) profile" evidence="8">
    <location>
        <begin position="24"/>
        <end position="419"/>
    </location>
</feature>
<dbReference type="GO" id="GO:0022857">
    <property type="term" value="F:transmembrane transporter activity"/>
    <property type="evidence" value="ECO:0007669"/>
    <property type="project" value="InterPro"/>
</dbReference>
<feature type="transmembrane region" description="Helical" evidence="7">
    <location>
        <begin position="188"/>
        <end position="211"/>
    </location>
</feature>
<feature type="transmembrane region" description="Helical" evidence="7">
    <location>
        <begin position="332"/>
        <end position="354"/>
    </location>
</feature>
<dbReference type="PANTHER" id="PTHR23513:SF6">
    <property type="entry name" value="MAJOR FACILITATOR SUPERFAMILY ASSOCIATED DOMAIN-CONTAINING PROTEIN"/>
    <property type="match status" value="1"/>
</dbReference>
<dbReference type="Proteomes" id="UP000316199">
    <property type="component" value="Unassembled WGS sequence"/>
</dbReference>
<evidence type="ECO:0000256" key="1">
    <source>
        <dbReference type="ARBA" id="ARBA00004651"/>
    </source>
</evidence>
<reference evidence="9 10" key="1">
    <citation type="submission" date="2019-02" db="EMBL/GenBank/DDBJ databases">
        <title>Prokaryotic population dynamics and viral predation in marine succession experiment using metagenomics: the confinement effect.</title>
        <authorList>
            <person name="Haro-Moreno J.M."/>
            <person name="Rodriguez-Valera F."/>
            <person name="Lopez-Perez M."/>
        </authorList>
    </citation>
    <scope>NUCLEOTIDE SEQUENCE [LARGE SCALE GENOMIC DNA]</scope>
    <source>
        <strain evidence="9">MED-G157</strain>
    </source>
</reference>
<evidence type="ECO:0000256" key="6">
    <source>
        <dbReference type="ARBA" id="ARBA00023136"/>
    </source>
</evidence>
<comment type="subcellular location">
    <subcellularLocation>
        <location evidence="1">Cell membrane</location>
        <topology evidence="1">Multi-pass membrane protein</topology>
    </subcellularLocation>
</comment>
<feature type="transmembrane region" description="Helical" evidence="7">
    <location>
        <begin position="89"/>
        <end position="110"/>
    </location>
</feature>
<name>A0A520S3R0_9GAMM</name>